<evidence type="ECO:0000313" key="4">
    <source>
        <dbReference type="Proteomes" id="UP000320806"/>
    </source>
</evidence>
<dbReference type="Pfam" id="PF03703">
    <property type="entry name" value="bPH_2"/>
    <property type="match status" value="1"/>
</dbReference>
<keyword evidence="1" id="KW-0472">Membrane</keyword>
<protein>
    <recommendedName>
        <fullName evidence="2">YdbS-like PH domain-containing protein</fullName>
    </recommendedName>
</protein>
<name>A0A542EE36_9MICO</name>
<gene>
    <name evidence="3" type="ORF">FB459_0985</name>
</gene>
<accession>A0A542EE36</accession>
<organism evidence="3 4">
    <name type="scientific">Yimella lutea</name>
    <dbReference type="NCBI Taxonomy" id="587872"/>
    <lineage>
        <taxon>Bacteria</taxon>
        <taxon>Bacillati</taxon>
        <taxon>Actinomycetota</taxon>
        <taxon>Actinomycetes</taxon>
        <taxon>Micrococcales</taxon>
        <taxon>Dermacoccaceae</taxon>
        <taxon>Yimella</taxon>
    </lineage>
</organism>
<reference evidence="3 4" key="1">
    <citation type="submission" date="2019-06" db="EMBL/GenBank/DDBJ databases">
        <title>Sequencing the genomes of 1000 actinobacteria strains.</title>
        <authorList>
            <person name="Klenk H.-P."/>
        </authorList>
    </citation>
    <scope>NUCLEOTIDE SEQUENCE [LARGE SCALE GENOMIC DNA]</scope>
    <source>
        <strain evidence="3 4">DSM 19828</strain>
    </source>
</reference>
<keyword evidence="1" id="KW-1133">Transmembrane helix</keyword>
<feature type="transmembrane region" description="Helical" evidence="1">
    <location>
        <begin position="53"/>
        <end position="73"/>
    </location>
</feature>
<evidence type="ECO:0000259" key="2">
    <source>
        <dbReference type="Pfam" id="PF03703"/>
    </source>
</evidence>
<keyword evidence="4" id="KW-1185">Reference proteome</keyword>
<evidence type="ECO:0000256" key="1">
    <source>
        <dbReference type="SAM" id="Phobius"/>
    </source>
</evidence>
<keyword evidence="1" id="KW-0812">Transmembrane</keyword>
<dbReference type="RefSeq" id="WP_246092318.1">
    <property type="nucleotide sequence ID" value="NZ_BAABCI010000030.1"/>
</dbReference>
<comment type="caution">
    <text evidence="3">The sequence shown here is derived from an EMBL/GenBank/DDBJ whole genome shotgun (WGS) entry which is preliminary data.</text>
</comment>
<feature type="domain" description="YdbS-like PH" evidence="2">
    <location>
        <begin position="79"/>
        <end position="155"/>
    </location>
</feature>
<dbReference type="AlphaFoldDB" id="A0A542EE36"/>
<evidence type="ECO:0000313" key="3">
    <source>
        <dbReference type="EMBL" id="TQJ13560.1"/>
    </source>
</evidence>
<proteinExistence type="predicted"/>
<dbReference type="PANTHER" id="PTHR34473">
    <property type="entry name" value="UPF0699 TRANSMEMBRANE PROTEIN YDBS"/>
    <property type="match status" value="1"/>
</dbReference>
<dbReference type="PANTHER" id="PTHR34473:SF3">
    <property type="entry name" value="TRANSMEMBRANE PROTEIN-RELATED"/>
    <property type="match status" value="1"/>
</dbReference>
<feature type="transmembrane region" description="Helical" evidence="1">
    <location>
        <begin position="25"/>
        <end position="47"/>
    </location>
</feature>
<sequence>MSQVEGAAALLGREPAHRVSPRAKWMWLCSEAISSVVVIGILIWVWTKDWIPGPWDTTLLVLAIVEAIVSMIVQPQWRYRVHRYEVTDQAVYTQHGWLNQERRIAPIPRIQTVDTERGPLAQLFKLSTVTVTTASAKGALRIVGLDRTEADRIAADLTRIAAADGGDGT</sequence>
<dbReference type="Proteomes" id="UP000320806">
    <property type="component" value="Unassembled WGS sequence"/>
</dbReference>
<dbReference type="InterPro" id="IPR005182">
    <property type="entry name" value="YdbS-like_PH"/>
</dbReference>
<dbReference type="EMBL" id="VFMO01000001">
    <property type="protein sequence ID" value="TQJ13560.1"/>
    <property type="molecule type" value="Genomic_DNA"/>
</dbReference>